<keyword evidence="2 7" id="KW-0808">Transferase</keyword>
<evidence type="ECO:0000256" key="5">
    <source>
        <dbReference type="SAM" id="MobiDB-lite"/>
    </source>
</evidence>
<dbReference type="Gene3D" id="3.30.559.10">
    <property type="entry name" value="Chloramphenicol acetyltransferase-like domain"/>
    <property type="match status" value="1"/>
</dbReference>
<keyword evidence="3 7" id="KW-0012">Acyltransferase</keyword>
<dbReference type="PANTHER" id="PTHR22589:SF103">
    <property type="entry name" value="CARNITINE O-ACETYL-TRANSFERASE, ISOFORM A-RELATED"/>
    <property type="match status" value="1"/>
</dbReference>
<dbReference type="InParanoid" id="A0A165HKR1"/>
<keyword evidence="8" id="KW-1185">Reference proteome</keyword>
<evidence type="ECO:0000313" key="8">
    <source>
        <dbReference type="Proteomes" id="UP000076842"/>
    </source>
</evidence>
<protein>
    <submittedName>
        <fullName evidence="7">Acyltransferase ChoActase/COT/CPT</fullName>
    </submittedName>
</protein>
<feature type="active site" description="Proton acceptor" evidence="4">
    <location>
        <position position="369"/>
    </location>
</feature>
<dbReference type="GO" id="GO:0016746">
    <property type="term" value="F:acyltransferase activity"/>
    <property type="evidence" value="ECO:0007669"/>
    <property type="project" value="UniProtKB-KW"/>
</dbReference>
<dbReference type="OrthoDB" id="240216at2759"/>
<feature type="domain" description="Choline/carnitine acyltransferase" evidence="6">
    <location>
        <begin position="58"/>
        <end position="636"/>
    </location>
</feature>
<dbReference type="InterPro" id="IPR023213">
    <property type="entry name" value="CAT-like_dom_sf"/>
</dbReference>
<name>A0A165HKR1_9BASI</name>
<proteinExistence type="inferred from homology"/>
<dbReference type="Proteomes" id="UP000076842">
    <property type="component" value="Unassembled WGS sequence"/>
</dbReference>
<dbReference type="AlphaFoldDB" id="A0A165HKR1"/>
<dbReference type="EMBL" id="KV423940">
    <property type="protein sequence ID" value="KZT59418.1"/>
    <property type="molecule type" value="Genomic_DNA"/>
</dbReference>
<organism evidence="7 8">
    <name type="scientific">Calocera cornea HHB12733</name>
    <dbReference type="NCBI Taxonomy" id="1353952"/>
    <lineage>
        <taxon>Eukaryota</taxon>
        <taxon>Fungi</taxon>
        <taxon>Dikarya</taxon>
        <taxon>Basidiomycota</taxon>
        <taxon>Agaricomycotina</taxon>
        <taxon>Dacrymycetes</taxon>
        <taxon>Dacrymycetales</taxon>
        <taxon>Dacrymycetaceae</taxon>
        <taxon>Calocera</taxon>
    </lineage>
</organism>
<feature type="region of interest" description="Disordered" evidence="5">
    <location>
        <begin position="16"/>
        <end position="36"/>
    </location>
</feature>
<reference evidence="7 8" key="1">
    <citation type="journal article" date="2016" name="Mol. Biol. Evol.">
        <title>Comparative Genomics of Early-Diverging Mushroom-Forming Fungi Provides Insights into the Origins of Lignocellulose Decay Capabilities.</title>
        <authorList>
            <person name="Nagy L.G."/>
            <person name="Riley R."/>
            <person name="Tritt A."/>
            <person name="Adam C."/>
            <person name="Daum C."/>
            <person name="Floudas D."/>
            <person name="Sun H."/>
            <person name="Yadav J.S."/>
            <person name="Pangilinan J."/>
            <person name="Larsson K.H."/>
            <person name="Matsuura K."/>
            <person name="Barry K."/>
            <person name="Labutti K."/>
            <person name="Kuo R."/>
            <person name="Ohm R.A."/>
            <person name="Bhattacharya S.S."/>
            <person name="Shirouzu T."/>
            <person name="Yoshinaga Y."/>
            <person name="Martin F.M."/>
            <person name="Grigoriev I.V."/>
            <person name="Hibbett D.S."/>
        </authorList>
    </citation>
    <scope>NUCLEOTIDE SEQUENCE [LARGE SCALE GENOMIC DNA]</scope>
    <source>
        <strain evidence="7 8">HHB12733</strain>
    </source>
</reference>
<evidence type="ECO:0000256" key="2">
    <source>
        <dbReference type="ARBA" id="ARBA00022679"/>
    </source>
</evidence>
<dbReference type="PANTHER" id="PTHR22589">
    <property type="entry name" value="CARNITINE O-ACYLTRANSFERASE"/>
    <property type="match status" value="1"/>
</dbReference>
<dbReference type="Gene3D" id="3.30.559.70">
    <property type="entry name" value="Choline/Carnitine o-acyltransferase, domain 2"/>
    <property type="match status" value="1"/>
</dbReference>
<gene>
    <name evidence="7" type="ORF">CALCODRAFT_493558</name>
</gene>
<evidence type="ECO:0000259" key="6">
    <source>
        <dbReference type="Pfam" id="PF00755"/>
    </source>
</evidence>
<evidence type="ECO:0000256" key="1">
    <source>
        <dbReference type="ARBA" id="ARBA00005232"/>
    </source>
</evidence>
<dbReference type="SUPFAM" id="SSF52777">
    <property type="entry name" value="CoA-dependent acyltransferases"/>
    <property type="match status" value="2"/>
</dbReference>
<evidence type="ECO:0000313" key="7">
    <source>
        <dbReference type="EMBL" id="KZT59418.1"/>
    </source>
</evidence>
<dbReference type="InterPro" id="IPR042231">
    <property type="entry name" value="Cho/carn_acyl_trans_2"/>
</dbReference>
<dbReference type="InterPro" id="IPR000542">
    <property type="entry name" value="Carn_acyl_trans"/>
</dbReference>
<comment type="similarity">
    <text evidence="1">Belongs to the carnitine/choline acetyltransferase family.</text>
</comment>
<accession>A0A165HKR1</accession>
<evidence type="ECO:0000256" key="3">
    <source>
        <dbReference type="ARBA" id="ARBA00023315"/>
    </source>
</evidence>
<dbReference type="STRING" id="1353952.A0A165HKR1"/>
<evidence type="ECO:0000256" key="4">
    <source>
        <dbReference type="PIRSR" id="PIRSR600542-1"/>
    </source>
</evidence>
<dbReference type="Pfam" id="PF00755">
    <property type="entry name" value="Carn_acyltransf"/>
    <property type="match status" value="1"/>
</dbReference>
<dbReference type="InterPro" id="IPR039551">
    <property type="entry name" value="Cho/carn_acyl_trans"/>
</dbReference>
<sequence length="659" mass="74176">MLRALTLRRPPASLRSLLPGLHARQQHSHSPTMPRPDNWKYLAHPVEFHPPQPPLPRLPVLKLSETMAKMKRSLHALRADDAQWEEACRKLDEFEGGLGKVLQQRLEEREMMGAMGTDGGEAKGHWLEKWWDDGAYMAYRDSVVVNVSYYYGFTPSPPHLPSHPSYRAATLVRSALLFRHAMYAGILAPDRVKEGILCMDSYRWMFDCCRVPGLPADWAVSYAGESAAKLRPGHVMVLRRNRFWKISMDNGEEDILSTEDIERQIKYVYEHATEDGPSVGILSGNDRDTWAADYARLSQSPQNASLLHALESAAFLLCLDTETPGDIIDFSRACWHAGMSGKSWGNRWYDKPLQWIVFDNGKAGFMGEHSVMDGTPTVRLCDTVLHAIADPHFDNGKPTFELPEPEELCWQLGQEDHNAIAAATENFSTLINSQAMSYHTTSYGKATIKNYKVSPDSWAQMLIQLAHARLHPPGTPPVGTYEAATTRRFAHGRTETIRTVCDESREWVEAMTGFGREVGDVEKRALFRRACARHIEMAREAGNARGVDRHMFGLKHLLKEGEEMPAIFSDPLYKRGSTWVLSTSAIFSEHFPSYGWGEVVPDGFGVAYMTGYDDKIQFTITSRKEMPNQRFCEEIARAAEEVKALFDAEVPAGGSKAKL</sequence>